<dbReference type="GO" id="GO:0005509">
    <property type="term" value="F:calcium ion binding"/>
    <property type="evidence" value="ECO:0007669"/>
    <property type="project" value="TreeGrafter"/>
</dbReference>
<gene>
    <name evidence="4" type="primary">syt19</name>
</gene>
<protein>
    <submittedName>
        <fullName evidence="4">Synaptotagmin-2-like</fullName>
    </submittedName>
</protein>
<dbReference type="GO" id="GO:0005886">
    <property type="term" value="C:plasma membrane"/>
    <property type="evidence" value="ECO:0007669"/>
    <property type="project" value="TreeGrafter"/>
</dbReference>
<evidence type="ECO:0000313" key="4">
    <source>
        <dbReference type="Ensembl" id="ENSSFAP00005032976.1"/>
    </source>
</evidence>
<evidence type="ECO:0000313" key="5">
    <source>
        <dbReference type="Proteomes" id="UP000472267"/>
    </source>
</evidence>
<dbReference type="InterPro" id="IPR035892">
    <property type="entry name" value="C2_domain_sf"/>
</dbReference>
<evidence type="ECO:0000256" key="2">
    <source>
        <dbReference type="SAM" id="Phobius"/>
    </source>
</evidence>
<dbReference type="GO" id="GO:0048488">
    <property type="term" value="P:synaptic vesicle endocytosis"/>
    <property type="evidence" value="ECO:0007669"/>
    <property type="project" value="TreeGrafter"/>
</dbReference>
<dbReference type="PANTHER" id="PTHR10024:SF175">
    <property type="entry name" value="C2 DOMAIN-CONTAINING PROTEIN"/>
    <property type="match status" value="1"/>
</dbReference>
<dbReference type="GO" id="GO:0048791">
    <property type="term" value="P:calcium ion-regulated exocytosis of neurotransmitter"/>
    <property type="evidence" value="ECO:0007669"/>
    <property type="project" value="TreeGrafter"/>
</dbReference>
<dbReference type="AlphaFoldDB" id="A0A672HUM0"/>
<dbReference type="InterPro" id="IPR000008">
    <property type="entry name" value="C2_dom"/>
</dbReference>
<dbReference type="GO" id="GO:0031045">
    <property type="term" value="C:dense core granule"/>
    <property type="evidence" value="ECO:0007669"/>
    <property type="project" value="TreeGrafter"/>
</dbReference>
<keyword evidence="2" id="KW-1133">Transmembrane helix</keyword>
<dbReference type="GO" id="GO:0030276">
    <property type="term" value="F:clathrin binding"/>
    <property type="evidence" value="ECO:0007669"/>
    <property type="project" value="TreeGrafter"/>
</dbReference>
<dbReference type="GO" id="GO:0030672">
    <property type="term" value="C:synaptic vesicle membrane"/>
    <property type="evidence" value="ECO:0007669"/>
    <property type="project" value="TreeGrafter"/>
</dbReference>
<keyword evidence="5" id="KW-1185">Reference proteome</keyword>
<feature type="transmembrane region" description="Helical" evidence="2">
    <location>
        <begin position="30"/>
        <end position="52"/>
    </location>
</feature>
<dbReference type="GO" id="GO:0000149">
    <property type="term" value="F:SNARE binding"/>
    <property type="evidence" value="ECO:0007669"/>
    <property type="project" value="TreeGrafter"/>
</dbReference>
<keyword evidence="2" id="KW-0472">Membrane</keyword>
<keyword evidence="2" id="KW-0812">Transmembrane</keyword>
<dbReference type="PROSITE" id="PS50004">
    <property type="entry name" value="C2"/>
    <property type="match status" value="1"/>
</dbReference>
<dbReference type="SUPFAM" id="SSF49562">
    <property type="entry name" value="C2 domain (Calcium/lipid-binding domain, CaLB)"/>
    <property type="match status" value="2"/>
</dbReference>
<reference evidence="4" key="1">
    <citation type="submission" date="2019-06" db="EMBL/GenBank/DDBJ databases">
        <authorList>
            <consortium name="Wellcome Sanger Institute Data Sharing"/>
        </authorList>
    </citation>
    <scope>NUCLEOTIDE SEQUENCE [LARGE SCALE GENOMIC DNA]</scope>
</reference>
<dbReference type="Gene3D" id="2.60.40.150">
    <property type="entry name" value="C2 domain"/>
    <property type="match status" value="2"/>
</dbReference>
<proteinExistence type="inferred from homology"/>
<dbReference type="Pfam" id="PF00168">
    <property type="entry name" value="C2"/>
    <property type="match status" value="3"/>
</dbReference>
<name>A0A672HUM0_SALFA</name>
<dbReference type="GO" id="GO:0001786">
    <property type="term" value="F:phosphatidylserine binding"/>
    <property type="evidence" value="ECO:0007669"/>
    <property type="project" value="TreeGrafter"/>
</dbReference>
<dbReference type="Ensembl" id="ENSSFAT00005034135.1">
    <property type="protein sequence ID" value="ENSSFAP00005032976.1"/>
    <property type="gene ID" value="ENSSFAG00005016679.1"/>
</dbReference>
<organism evidence="4 5">
    <name type="scientific">Salarias fasciatus</name>
    <name type="common">Jewelled blenny</name>
    <name type="synonym">Blennius fasciatus</name>
    <dbReference type="NCBI Taxonomy" id="181472"/>
    <lineage>
        <taxon>Eukaryota</taxon>
        <taxon>Metazoa</taxon>
        <taxon>Chordata</taxon>
        <taxon>Craniata</taxon>
        <taxon>Vertebrata</taxon>
        <taxon>Euteleostomi</taxon>
        <taxon>Actinopterygii</taxon>
        <taxon>Neopterygii</taxon>
        <taxon>Teleostei</taxon>
        <taxon>Neoteleostei</taxon>
        <taxon>Acanthomorphata</taxon>
        <taxon>Ovalentaria</taxon>
        <taxon>Blenniimorphae</taxon>
        <taxon>Blenniiformes</taxon>
        <taxon>Blennioidei</taxon>
        <taxon>Blenniidae</taxon>
        <taxon>Salariinae</taxon>
        <taxon>Salarias</taxon>
    </lineage>
</organism>
<reference evidence="4" key="3">
    <citation type="submission" date="2025-09" db="UniProtKB">
        <authorList>
            <consortium name="Ensembl"/>
        </authorList>
    </citation>
    <scope>IDENTIFICATION</scope>
</reference>
<dbReference type="GO" id="GO:0030424">
    <property type="term" value="C:axon"/>
    <property type="evidence" value="ECO:0007669"/>
    <property type="project" value="TreeGrafter"/>
</dbReference>
<dbReference type="PANTHER" id="PTHR10024">
    <property type="entry name" value="SYNAPTOTAGMIN"/>
    <property type="match status" value="1"/>
</dbReference>
<dbReference type="Proteomes" id="UP000472267">
    <property type="component" value="Chromosome 7"/>
</dbReference>
<comment type="similarity">
    <text evidence="1">Belongs to the synaptotagmin family.</text>
</comment>
<evidence type="ECO:0000259" key="3">
    <source>
        <dbReference type="PROSITE" id="PS50004"/>
    </source>
</evidence>
<dbReference type="GO" id="GO:0005544">
    <property type="term" value="F:calcium-dependent phospholipid binding"/>
    <property type="evidence" value="ECO:0007669"/>
    <property type="project" value="TreeGrafter"/>
</dbReference>
<accession>A0A672HUM0</accession>
<sequence length="367" mass="41543">MVTLTGFPAPLEPISAAWELRMTLSEIVKYLVLAVSISLLLLALGILAWQIIRCCSHTHTRYTQRETVNNDLMFSEEKSSAAENYSGAPSTKTVTANAEAFRLSRYFSLASYPSSASSQSDGETGEKVDGSLRFSVFYDQQQTQLVVTVLQAEGLFQDRPTRSLHPFVKIRLMFAESTVNMEEFNCDEVRDYDKFSRHTVLGEVRVPLERLHSAYPLELQEALQTPQKDLVGKLLLSLKFLPTSQRLEVGLLKIRTVLTQSHSNEALYARVTVQSNQSKLPYQKTSAVPRCSLTVFNKVLIFSLPEFPVEQCKVLVYVYESHTSKKSSKRLIGQLIVGKERSSEDEHWSLMMRSVRQPVAKWHSLLI</sequence>
<evidence type="ECO:0000256" key="1">
    <source>
        <dbReference type="ARBA" id="ARBA00006996"/>
    </source>
</evidence>
<reference evidence="4" key="2">
    <citation type="submission" date="2025-08" db="UniProtKB">
        <authorList>
            <consortium name="Ensembl"/>
        </authorList>
    </citation>
    <scope>IDENTIFICATION</scope>
</reference>
<feature type="domain" description="C2" evidence="3">
    <location>
        <begin position="128"/>
        <end position="363"/>
    </location>
</feature>